<dbReference type="RefSeq" id="WP_070353151.1">
    <property type="nucleotide sequence ID" value="NZ_CP043474.1"/>
</dbReference>
<gene>
    <name evidence="2" type="ORF">BEL07_11100</name>
</gene>
<dbReference type="Proteomes" id="UP000178953">
    <property type="component" value="Unassembled WGS sequence"/>
</dbReference>
<proteinExistence type="predicted"/>
<protein>
    <recommendedName>
        <fullName evidence="4">PPE family domain-containing protein</fullName>
    </recommendedName>
</protein>
<evidence type="ECO:0008006" key="4">
    <source>
        <dbReference type="Google" id="ProtNLM"/>
    </source>
</evidence>
<keyword evidence="3" id="KW-1185">Reference proteome</keyword>
<name>A0A1E8Q7C7_9MYCO</name>
<comment type="caution">
    <text evidence="2">The sequence shown here is derived from an EMBL/GenBank/DDBJ whole genome shotgun (WGS) entry which is preliminary data.</text>
</comment>
<evidence type="ECO:0000313" key="3">
    <source>
        <dbReference type="Proteomes" id="UP000178953"/>
    </source>
</evidence>
<evidence type="ECO:0000313" key="2">
    <source>
        <dbReference type="EMBL" id="OFJ53764.1"/>
    </source>
</evidence>
<feature type="compositionally biased region" description="Acidic residues" evidence="1">
    <location>
        <begin position="345"/>
        <end position="357"/>
    </location>
</feature>
<reference evidence="2 3" key="1">
    <citation type="submission" date="2016-09" db="EMBL/GenBank/DDBJ databases">
        <title>genome sequence of Mycobacterium sp. 739 SCH.</title>
        <authorList>
            <person name="Greninger A.L."/>
            <person name="Qin X."/>
            <person name="Jerome K."/>
            <person name="Vora S."/>
            <person name="Quinn K."/>
        </authorList>
    </citation>
    <scope>NUCLEOTIDE SEQUENCE [LARGE SCALE GENOMIC DNA]</scope>
    <source>
        <strain evidence="2 3">SCH</strain>
    </source>
</reference>
<dbReference type="EMBL" id="MCHX01000021">
    <property type="protein sequence ID" value="OFJ53764.1"/>
    <property type="molecule type" value="Genomic_DNA"/>
</dbReference>
<accession>A0A1E8Q7C7</accession>
<dbReference type="OrthoDB" id="4641652at2"/>
<feature type="region of interest" description="Disordered" evidence="1">
    <location>
        <begin position="322"/>
        <end position="357"/>
    </location>
</feature>
<dbReference type="AlphaFoldDB" id="A0A1E8Q7C7"/>
<evidence type="ECO:0000256" key="1">
    <source>
        <dbReference type="SAM" id="MobiDB-lite"/>
    </source>
</evidence>
<sequence length="357" mass="35275">MGLQPDVSPYGSQTVMGPAWPNVDEDALAAAAAQYEAFATKLTGSVVPLQQSQLASLSEKWTGGGATAAAGEATSIIGGHEANAAQAAAIALKLRSMEVAVARTKALVNATAMETQRECEAIQAMPVSNTAELIQSRLKMGLAQNTAYVNANATELAGNLGTQPTLASQTAGQAASGGQGSQQAMQMMMQLASMAAQLPQQLAGMVTQAPQQLMQPLQQLAQPLQQLTSMFGGGKGGAGGLGTMPFAAFSNHPLAGGSGAGSGAGLVKAASLPGSGGVGAQTPLMAALVRASPQPSATAGGAASAAMGGVAPVAAGMGGSGMGMMPHRGETGGGTAASLAPPPDLEYDLGEDDDDDW</sequence>
<organism evidence="2 3">
    <name type="scientific">Mycolicibacterium grossiae</name>
    <dbReference type="NCBI Taxonomy" id="1552759"/>
    <lineage>
        <taxon>Bacteria</taxon>
        <taxon>Bacillati</taxon>
        <taxon>Actinomycetota</taxon>
        <taxon>Actinomycetes</taxon>
        <taxon>Mycobacteriales</taxon>
        <taxon>Mycobacteriaceae</taxon>
        <taxon>Mycolicibacterium</taxon>
    </lineage>
</organism>